<dbReference type="GO" id="GO:0030632">
    <property type="term" value="P:D-alanine biosynthetic process"/>
    <property type="evidence" value="ECO:0007669"/>
    <property type="project" value="UniProtKB-UniRule"/>
</dbReference>
<keyword evidence="3 4" id="KW-0413">Isomerase</keyword>
<evidence type="ECO:0000256" key="5">
    <source>
        <dbReference type="PIRSR" id="PIRSR600821-50"/>
    </source>
</evidence>
<reference evidence="8 9" key="1">
    <citation type="submission" date="2020-08" db="EMBL/GenBank/DDBJ databases">
        <title>Sequencing the genomes of 1000 actinobacteria strains.</title>
        <authorList>
            <person name="Klenk H.-P."/>
        </authorList>
    </citation>
    <scope>NUCLEOTIDE SEQUENCE [LARGE SCALE GENOMIC DNA]</scope>
    <source>
        <strain evidence="8 9">DSM 28238</strain>
    </source>
</reference>
<dbReference type="Pfam" id="PF00842">
    <property type="entry name" value="Ala_racemase_C"/>
    <property type="match status" value="1"/>
</dbReference>
<evidence type="ECO:0000256" key="1">
    <source>
        <dbReference type="ARBA" id="ARBA00001933"/>
    </source>
</evidence>
<comment type="catalytic activity">
    <reaction evidence="4">
        <text>L-alanine = D-alanine</text>
        <dbReference type="Rhea" id="RHEA:20249"/>
        <dbReference type="ChEBI" id="CHEBI:57416"/>
        <dbReference type="ChEBI" id="CHEBI:57972"/>
        <dbReference type="EC" id="5.1.1.1"/>
    </reaction>
</comment>
<dbReference type="AlphaFoldDB" id="A0A7W5TUS6"/>
<dbReference type="CDD" id="cd00430">
    <property type="entry name" value="PLPDE_III_AR"/>
    <property type="match status" value="1"/>
</dbReference>
<keyword evidence="2 4" id="KW-0663">Pyridoxal phosphate</keyword>
<comment type="pathway">
    <text evidence="4">Amino-acid biosynthesis; D-alanine biosynthesis; D-alanine from L-alanine: step 1/1.</text>
</comment>
<protein>
    <recommendedName>
        <fullName evidence="4">Alanine racemase</fullName>
        <ecNumber evidence="4">5.1.1.1</ecNumber>
    </recommendedName>
</protein>
<dbReference type="PANTHER" id="PTHR30511">
    <property type="entry name" value="ALANINE RACEMASE"/>
    <property type="match status" value="1"/>
</dbReference>
<dbReference type="NCBIfam" id="TIGR00492">
    <property type="entry name" value="alr"/>
    <property type="match status" value="1"/>
</dbReference>
<dbReference type="Proteomes" id="UP000547528">
    <property type="component" value="Unassembled WGS sequence"/>
</dbReference>
<dbReference type="SMART" id="SM01005">
    <property type="entry name" value="Ala_racemase_C"/>
    <property type="match status" value="1"/>
</dbReference>
<dbReference type="HAMAP" id="MF_01201">
    <property type="entry name" value="Ala_racemase"/>
    <property type="match status" value="1"/>
</dbReference>
<dbReference type="InterPro" id="IPR009006">
    <property type="entry name" value="Ala_racemase/Decarboxylase_C"/>
</dbReference>
<dbReference type="InterPro" id="IPR001608">
    <property type="entry name" value="Ala_racemase_N"/>
</dbReference>
<gene>
    <name evidence="8" type="ORF">FHX47_001747</name>
</gene>
<feature type="active site" description="Proton acceptor; specific for D-alanine" evidence="4">
    <location>
        <position position="39"/>
    </location>
</feature>
<dbReference type="UniPathway" id="UPA00042">
    <property type="reaction ID" value="UER00497"/>
</dbReference>
<dbReference type="PROSITE" id="PS00395">
    <property type="entry name" value="ALANINE_RACEMASE"/>
    <property type="match status" value="1"/>
</dbReference>
<sequence>MNSADGSPSTAIIDAEAIAHNVGTVAEYVRPAKVMAAIKADGYGHGIVTAARAALAGGADWLGTAHLSEAQQLRAEGIDAPILAWLHSRDTDFSAAIGEHIDLGVSGWELDRIAEAAQARQRPARVHLKIDTGLSRNGATIEAWPEVVAQAAQHQRHGLISVEGIFTHFAVADEPDRKETDEQLEVFREALSIAEQHGVVPALRHAANSPAALSRPDAHFDMVRVGVSIYGQSPFADRTAESLGLRPAMELRSTLANVKRVPAGQGVSYGLTYRVDAPTTLGLVPLGYGDGIPRIAVGGPVLINRRRCYSAGRVAMDQFVVDLGPDSDAQIGDEVTVFGGDSGISAAEWGAAAQTINYEIITRIGARVPRVVINQPEERLAETG</sequence>
<feature type="active site" description="Proton acceptor; specific for L-alanine" evidence="4">
    <location>
        <position position="269"/>
    </location>
</feature>
<dbReference type="Pfam" id="PF01168">
    <property type="entry name" value="Ala_racemase_N"/>
    <property type="match status" value="1"/>
</dbReference>
<feature type="binding site" evidence="4 6">
    <location>
        <position position="136"/>
    </location>
    <ligand>
        <name>substrate</name>
    </ligand>
</feature>
<proteinExistence type="inferred from homology"/>
<evidence type="ECO:0000259" key="7">
    <source>
        <dbReference type="SMART" id="SM01005"/>
    </source>
</evidence>
<evidence type="ECO:0000256" key="3">
    <source>
        <dbReference type="ARBA" id="ARBA00023235"/>
    </source>
</evidence>
<dbReference type="PRINTS" id="PR00992">
    <property type="entry name" value="ALARACEMASE"/>
</dbReference>
<dbReference type="SUPFAM" id="SSF51419">
    <property type="entry name" value="PLP-binding barrel"/>
    <property type="match status" value="1"/>
</dbReference>
<dbReference type="RefSeq" id="WP_183358533.1">
    <property type="nucleotide sequence ID" value="NZ_BAABKR010000016.1"/>
</dbReference>
<dbReference type="Gene3D" id="3.20.20.10">
    <property type="entry name" value="Alanine racemase"/>
    <property type="match status" value="1"/>
</dbReference>
<dbReference type="EMBL" id="JACIBT010000008">
    <property type="protein sequence ID" value="MBB3668118.1"/>
    <property type="molecule type" value="Genomic_DNA"/>
</dbReference>
<dbReference type="PANTHER" id="PTHR30511:SF0">
    <property type="entry name" value="ALANINE RACEMASE, CATABOLIC-RELATED"/>
    <property type="match status" value="1"/>
</dbReference>
<evidence type="ECO:0000256" key="2">
    <source>
        <dbReference type="ARBA" id="ARBA00022898"/>
    </source>
</evidence>
<feature type="binding site" evidence="4 6">
    <location>
        <position position="316"/>
    </location>
    <ligand>
        <name>substrate</name>
    </ligand>
</feature>
<feature type="domain" description="Alanine racemase C-terminal" evidence="7">
    <location>
        <begin position="248"/>
        <end position="373"/>
    </location>
</feature>
<dbReference type="InterPro" id="IPR011079">
    <property type="entry name" value="Ala_racemase_C"/>
</dbReference>
<evidence type="ECO:0000256" key="6">
    <source>
        <dbReference type="PIRSR" id="PIRSR600821-52"/>
    </source>
</evidence>
<dbReference type="InterPro" id="IPR029066">
    <property type="entry name" value="PLP-binding_barrel"/>
</dbReference>
<dbReference type="FunFam" id="3.20.20.10:FF:000002">
    <property type="entry name" value="Alanine racemase"/>
    <property type="match status" value="1"/>
</dbReference>
<dbReference type="SUPFAM" id="SSF50621">
    <property type="entry name" value="Alanine racemase C-terminal domain-like"/>
    <property type="match status" value="1"/>
</dbReference>
<keyword evidence="9" id="KW-1185">Reference proteome</keyword>
<comment type="cofactor">
    <cofactor evidence="1 4 5">
        <name>pyridoxal 5'-phosphate</name>
        <dbReference type="ChEBI" id="CHEBI:597326"/>
    </cofactor>
</comment>
<accession>A0A7W5TUS6</accession>
<feature type="modified residue" description="N6-(pyridoxal phosphate)lysine" evidence="4 5">
    <location>
        <position position="39"/>
    </location>
</feature>
<comment type="similarity">
    <text evidence="4">Belongs to the alanine racemase family.</text>
</comment>
<dbReference type="Gene3D" id="2.40.37.10">
    <property type="entry name" value="Lyase, Ornithine Decarboxylase, Chain A, domain 1"/>
    <property type="match status" value="1"/>
</dbReference>
<evidence type="ECO:0000313" key="8">
    <source>
        <dbReference type="EMBL" id="MBB3668118.1"/>
    </source>
</evidence>
<dbReference type="GO" id="GO:0030170">
    <property type="term" value="F:pyridoxal phosphate binding"/>
    <property type="evidence" value="ECO:0007669"/>
    <property type="project" value="UniProtKB-UniRule"/>
</dbReference>
<organism evidence="8 9">
    <name type="scientific">Garicola koreensis</name>
    <dbReference type="NCBI Taxonomy" id="1262554"/>
    <lineage>
        <taxon>Bacteria</taxon>
        <taxon>Bacillati</taxon>
        <taxon>Actinomycetota</taxon>
        <taxon>Actinomycetes</taxon>
        <taxon>Micrococcales</taxon>
        <taxon>Micrococcaceae</taxon>
        <taxon>Garicola</taxon>
    </lineage>
</organism>
<evidence type="ECO:0000313" key="9">
    <source>
        <dbReference type="Proteomes" id="UP000547528"/>
    </source>
</evidence>
<dbReference type="GO" id="GO:0009252">
    <property type="term" value="P:peptidoglycan biosynthetic process"/>
    <property type="evidence" value="ECO:0007669"/>
    <property type="project" value="TreeGrafter"/>
</dbReference>
<comment type="function">
    <text evidence="4">Catalyzes the interconversion of L-alanine and D-alanine. May also act on other amino acids.</text>
</comment>
<dbReference type="InterPro" id="IPR000821">
    <property type="entry name" value="Ala_racemase"/>
</dbReference>
<dbReference type="InterPro" id="IPR020622">
    <property type="entry name" value="Ala_racemase_pyridoxalP-BS"/>
</dbReference>
<evidence type="ECO:0000256" key="4">
    <source>
        <dbReference type="HAMAP-Rule" id="MF_01201"/>
    </source>
</evidence>
<comment type="caution">
    <text evidence="8">The sequence shown here is derived from an EMBL/GenBank/DDBJ whole genome shotgun (WGS) entry which is preliminary data.</text>
</comment>
<dbReference type="GO" id="GO:0008784">
    <property type="term" value="F:alanine racemase activity"/>
    <property type="evidence" value="ECO:0007669"/>
    <property type="project" value="UniProtKB-UniRule"/>
</dbReference>
<dbReference type="GO" id="GO:0005829">
    <property type="term" value="C:cytosol"/>
    <property type="evidence" value="ECO:0007669"/>
    <property type="project" value="TreeGrafter"/>
</dbReference>
<dbReference type="EC" id="5.1.1.1" evidence="4"/>
<name>A0A7W5TUS6_9MICC</name>